<dbReference type="Gene3D" id="2.40.160.50">
    <property type="entry name" value="membrane protein fhac: a member of the omp85/tpsb transporter family"/>
    <property type="match status" value="1"/>
</dbReference>
<feature type="domain" description="POTRA" evidence="4">
    <location>
        <begin position="76"/>
        <end position="153"/>
    </location>
</feature>
<dbReference type="Proteomes" id="UP001267426">
    <property type="component" value="Unassembled WGS sequence"/>
</dbReference>
<gene>
    <name evidence="5" type="ORF">RM540_02015</name>
</gene>
<comment type="caution">
    <text evidence="5">The sequence shown here is derived from an EMBL/GenBank/DDBJ whole genome shotgun (WGS) entry which is preliminary data.</text>
</comment>
<feature type="chain" id="PRO_5045687907" evidence="3">
    <location>
        <begin position="23"/>
        <end position="562"/>
    </location>
</feature>
<keyword evidence="2" id="KW-0472">Membrane</keyword>
<dbReference type="InterPro" id="IPR000184">
    <property type="entry name" value="Bac_surfAg_D15"/>
</dbReference>
<evidence type="ECO:0000256" key="1">
    <source>
        <dbReference type="ARBA" id="ARBA00004370"/>
    </source>
</evidence>
<comment type="subcellular location">
    <subcellularLocation>
        <location evidence="1">Membrane</location>
    </subcellularLocation>
</comment>
<keyword evidence="3" id="KW-0732">Signal</keyword>
<dbReference type="EMBL" id="JAVRHT010000002">
    <property type="protein sequence ID" value="MDT0630510.1"/>
    <property type="molecule type" value="Genomic_DNA"/>
</dbReference>
<proteinExistence type="predicted"/>
<accession>A0ABU3BMI8</accession>
<name>A0ABU3BMI8_9BACT</name>
<evidence type="ECO:0000313" key="5">
    <source>
        <dbReference type="EMBL" id="MDT0630510.1"/>
    </source>
</evidence>
<reference evidence="5 6" key="1">
    <citation type="submission" date="2023-09" db="EMBL/GenBank/DDBJ databases">
        <authorList>
            <person name="Rey-Velasco X."/>
        </authorList>
    </citation>
    <scope>NUCLEOTIDE SEQUENCE [LARGE SCALE GENOMIC DNA]</scope>
    <source>
        <strain evidence="5 6">F394</strain>
    </source>
</reference>
<evidence type="ECO:0000259" key="4">
    <source>
        <dbReference type="PROSITE" id="PS51779"/>
    </source>
</evidence>
<dbReference type="PROSITE" id="PS51779">
    <property type="entry name" value="POTRA"/>
    <property type="match status" value="1"/>
</dbReference>
<dbReference type="Pfam" id="PF07244">
    <property type="entry name" value="POTRA"/>
    <property type="match status" value="1"/>
</dbReference>
<dbReference type="Gene3D" id="3.10.20.310">
    <property type="entry name" value="membrane protein fhac"/>
    <property type="match status" value="1"/>
</dbReference>
<evidence type="ECO:0000256" key="2">
    <source>
        <dbReference type="ARBA" id="ARBA00023136"/>
    </source>
</evidence>
<protein>
    <submittedName>
        <fullName evidence="5">BamA/TamA family outer membrane protein</fullName>
    </submittedName>
</protein>
<dbReference type="InterPro" id="IPR010827">
    <property type="entry name" value="BamA/TamA_POTRA"/>
</dbReference>
<keyword evidence="6" id="KW-1185">Reference proteome</keyword>
<sequence>MSWKIRLASAALLAAAAPPAAAQDAWTVRTAGADSVWTVAGGAAAALDTLAARGHAAARVDSVRGADVYVTAGPVSRVASVEIVGSEAAPPADLVAGWATREGAVYSARRFEADLGAAARALARLGYADAVLVPDVTAGEGGAVRVTVRVDEGAPADVAGVELVGARRPSRAFASRVAAVGPGALLADVDLGRVRAVLDATRLYDEVGEPVVARGADGRVVVQVPVREAAPGAFDLVVGFLPPSDGEPGQLVGNGRVNLRNPFGGGRALDVELVRNPGLASSLDVAARDPFVFGTPLAVGLGFEGTSRGEPVPFSRQRYAAELGYALAPGLSLVAGLTAETVRPGVVADSALAGGAVVRRSDALYVGAGVTLDRLDAPRNPRRGLALRLYAEQGRPRAASTDPTVVLEARARRRLDAAVRGYLPTFARQVAVLGLDARVVQGGTPTAEAPDGLDEGDLFRIGGAATLRGYDEEAFRGRAVGRLLAEYRLLFDADSYGVAFFDLGYVDRPALGAAPPETRVLPGYGLGVRVRTGLGLASVSYALSPDVPLGRGKVHVGLAVGL</sequence>
<feature type="signal peptide" evidence="3">
    <location>
        <begin position="1"/>
        <end position="22"/>
    </location>
</feature>
<dbReference type="RefSeq" id="WP_311661655.1">
    <property type="nucleotide sequence ID" value="NZ_JAVRHT010000002.1"/>
</dbReference>
<organism evidence="5 6">
    <name type="scientific">Rubrivirga litoralis</name>
    <dbReference type="NCBI Taxonomy" id="3075598"/>
    <lineage>
        <taxon>Bacteria</taxon>
        <taxon>Pseudomonadati</taxon>
        <taxon>Rhodothermota</taxon>
        <taxon>Rhodothermia</taxon>
        <taxon>Rhodothermales</taxon>
        <taxon>Rubricoccaceae</taxon>
        <taxon>Rubrivirga</taxon>
    </lineage>
</organism>
<dbReference type="InterPro" id="IPR034746">
    <property type="entry name" value="POTRA"/>
</dbReference>
<evidence type="ECO:0000313" key="6">
    <source>
        <dbReference type="Proteomes" id="UP001267426"/>
    </source>
</evidence>
<dbReference type="Pfam" id="PF01103">
    <property type="entry name" value="Omp85"/>
    <property type="match status" value="1"/>
</dbReference>
<evidence type="ECO:0000256" key="3">
    <source>
        <dbReference type="SAM" id="SignalP"/>
    </source>
</evidence>